<dbReference type="PROSITE" id="PS51892">
    <property type="entry name" value="SUBTILASE"/>
    <property type="match status" value="1"/>
</dbReference>
<keyword evidence="3 5" id="KW-0378">Hydrolase</keyword>
<accession>A0ABR8G4B1</accession>
<dbReference type="CDD" id="cd07480">
    <property type="entry name" value="Peptidases_S8_12"/>
    <property type="match status" value="1"/>
</dbReference>
<sequence length="456" mass="48595">MMNPISSINGSETTGRYLVLLRENELDSGIRTLRDHTGNRRVARAADFETNAISAEQLEQTDTTVFDNLGVAVCTLDPEQLQSLHAASDETSPIAVIEKERVVYALNGQRVGIVEQLAPSPTSNLGVEYLRGYRDAVDRLVDHLVPTNGVQQMLPSPGIQVIDETMATWGLQITKVVNSKYSGRGIKVAVLDTGLDLTHPDFASRRIFSKSFIANQEVQDRYGHGTHCIGTACGPLSPPILPRYGIGYETEIFVGKVLSNQGRGTDSEILAGIEWAIANRCQIISMSLGARVSVGQPHSGLFEVVADRVLRNGTLIIAAAGNESRRDLGIVEPVGHPANCPSIMAVGAIASQLQVAWFSNGGLNPNGGQVDIVAPGAEPGTPGGSRVDVYSSYLMPTRYRRLAGTSMATPHVAGIAALYAEATGATGRVLWNRLTQNALRLALPSVDVGAGLVQAP</sequence>
<evidence type="ECO:0000256" key="6">
    <source>
        <dbReference type="RuleBase" id="RU003355"/>
    </source>
</evidence>
<organism evidence="8 9">
    <name type="scientific">Nostoc spongiaeforme FACHB-130</name>
    <dbReference type="NCBI Taxonomy" id="1357510"/>
    <lineage>
        <taxon>Bacteria</taxon>
        <taxon>Bacillati</taxon>
        <taxon>Cyanobacteriota</taxon>
        <taxon>Cyanophyceae</taxon>
        <taxon>Nostocales</taxon>
        <taxon>Nostocaceae</taxon>
        <taxon>Nostoc</taxon>
    </lineage>
</organism>
<dbReference type="EMBL" id="JACJTB010000057">
    <property type="protein sequence ID" value="MBD2598012.1"/>
    <property type="molecule type" value="Genomic_DNA"/>
</dbReference>
<dbReference type="Gene3D" id="3.40.50.200">
    <property type="entry name" value="Peptidase S8/S53 domain"/>
    <property type="match status" value="1"/>
</dbReference>
<dbReference type="PANTHER" id="PTHR43806">
    <property type="entry name" value="PEPTIDASE S8"/>
    <property type="match status" value="1"/>
</dbReference>
<evidence type="ECO:0000313" key="8">
    <source>
        <dbReference type="EMBL" id="MBD2598012.1"/>
    </source>
</evidence>
<dbReference type="InterPro" id="IPR036852">
    <property type="entry name" value="Peptidase_S8/S53_dom_sf"/>
</dbReference>
<comment type="similarity">
    <text evidence="1 5 6">Belongs to the peptidase S8 family.</text>
</comment>
<gene>
    <name evidence="8" type="ORF">H6G74_27350</name>
</gene>
<feature type="domain" description="Peptidase S8/S53" evidence="7">
    <location>
        <begin position="183"/>
        <end position="432"/>
    </location>
</feature>
<dbReference type="InterPro" id="IPR000209">
    <property type="entry name" value="Peptidase_S8/S53_dom"/>
</dbReference>
<evidence type="ECO:0000313" key="9">
    <source>
        <dbReference type="Proteomes" id="UP000603457"/>
    </source>
</evidence>
<dbReference type="InterPro" id="IPR023828">
    <property type="entry name" value="Peptidase_S8_Ser-AS"/>
</dbReference>
<keyword evidence="4 5" id="KW-0720">Serine protease</keyword>
<evidence type="ECO:0000256" key="5">
    <source>
        <dbReference type="PROSITE-ProRule" id="PRU01240"/>
    </source>
</evidence>
<dbReference type="InterPro" id="IPR023827">
    <property type="entry name" value="Peptidase_S8_Asp-AS"/>
</dbReference>
<name>A0ABR8G4B1_9NOSO</name>
<feature type="active site" description="Charge relay system" evidence="5">
    <location>
        <position position="406"/>
    </location>
</feature>
<dbReference type="PROSITE" id="PS00138">
    <property type="entry name" value="SUBTILASE_SER"/>
    <property type="match status" value="1"/>
</dbReference>
<reference evidence="8 9" key="1">
    <citation type="journal article" date="2020" name="ISME J.">
        <title>Comparative genomics reveals insights into cyanobacterial evolution and habitat adaptation.</title>
        <authorList>
            <person name="Chen M.Y."/>
            <person name="Teng W.K."/>
            <person name="Zhao L."/>
            <person name="Hu C.X."/>
            <person name="Zhou Y.K."/>
            <person name="Han B.P."/>
            <person name="Song L.R."/>
            <person name="Shu W.S."/>
        </authorList>
    </citation>
    <scope>NUCLEOTIDE SEQUENCE [LARGE SCALE GENOMIC DNA]</scope>
    <source>
        <strain evidence="8 9">FACHB-130</strain>
    </source>
</reference>
<dbReference type="PROSITE" id="PS00136">
    <property type="entry name" value="SUBTILASE_ASP"/>
    <property type="match status" value="1"/>
</dbReference>
<dbReference type="InterPro" id="IPR050131">
    <property type="entry name" value="Peptidase_S8_subtilisin-like"/>
</dbReference>
<protein>
    <submittedName>
        <fullName evidence="8">S8 family serine peptidase</fullName>
    </submittedName>
</protein>
<comment type="caution">
    <text evidence="8">The sequence shown here is derived from an EMBL/GenBank/DDBJ whole genome shotgun (WGS) entry which is preliminary data.</text>
</comment>
<dbReference type="Proteomes" id="UP000603457">
    <property type="component" value="Unassembled WGS sequence"/>
</dbReference>
<proteinExistence type="inferred from homology"/>
<evidence type="ECO:0000259" key="7">
    <source>
        <dbReference type="Pfam" id="PF00082"/>
    </source>
</evidence>
<keyword evidence="9" id="KW-1185">Reference proteome</keyword>
<dbReference type="SUPFAM" id="SSF52743">
    <property type="entry name" value="Subtilisin-like"/>
    <property type="match status" value="1"/>
</dbReference>
<dbReference type="InterPro" id="IPR015500">
    <property type="entry name" value="Peptidase_S8_subtilisin-rel"/>
</dbReference>
<dbReference type="Pfam" id="PF00082">
    <property type="entry name" value="Peptidase_S8"/>
    <property type="match status" value="1"/>
</dbReference>
<evidence type="ECO:0000256" key="2">
    <source>
        <dbReference type="ARBA" id="ARBA00022670"/>
    </source>
</evidence>
<dbReference type="PANTHER" id="PTHR43806:SF11">
    <property type="entry name" value="CEREVISIN-RELATED"/>
    <property type="match status" value="1"/>
</dbReference>
<evidence type="ECO:0000256" key="3">
    <source>
        <dbReference type="ARBA" id="ARBA00022801"/>
    </source>
</evidence>
<dbReference type="RefSeq" id="WP_190970623.1">
    <property type="nucleotide sequence ID" value="NZ_JACJTB010000057.1"/>
</dbReference>
<evidence type="ECO:0000256" key="4">
    <source>
        <dbReference type="ARBA" id="ARBA00022825"/>
    </source>
</evidence>
<keyword evidence="2 5" id="KW-0645">Protease</keyword>
<feature type="active site" description="Charge relay system" evidence="5">
    <location>
        <position position="192"/>
    </location>
</feature>
<evidence type="ECO:0000256" key="1">
    <source>
        <dbReference type="ARBA" id="ARBA00011073"/>
    </source>
</evidence>
<dbReference type="PRINTS" id="PR00723">
    <property type="entry name" value="SUBTILISIN"/>
</dbReference>
<feature type="active site" description="Charge relay system" evidence="5">
    <location>
        <position position="224"/>
    </location>
</feature>